<dbReference type="AlphaFoldDB" id="A0A9D1DAT0"/>
<evidence type="ECO:0000256" key="4">
    <source>
        <dbReference type="ARBA" id="ARBA00023125"/>
    </source>
</evidence>
<dbReference type="SUPFAM" id="SSF88946">
    <property type="entry name" value="Sigma2 domain of RNA polymerase sigma factors"/>
    <property type="match status" value="1"/>
</dbReference>
<dbReference type="InterPro" id="IPR013324">
    <property type="entry name" value="RNA_pol_sigma_r3/r4-like"/>
</dbReference>
<dbReference type="PANTHER" id="PTHR43133:SF8">
    <property type="entry name" value="RNA POLYMERASE SIGMA FACTOR HI_1459-RELATED"/>
    <property type="match status" value="1"/>
</dbReference>
<reference evidence="7" key="1">
    <citation type="submission" date="2020-10" db="EMBL/GenBank/DDBJ databases">
        <authorList>
            <person name="Gilroy R."/>
        </authorList>
    </citation>
    <scope>NUCLEOTIDE SEQUENCE</scope>
    <source>
        <strain evidence="7">ChiW25-3613</strain>
    </source>
</reference>
<dbReference type="GO" id="GO:0003677">
    <property type="term" value="F:DNA binding"/>
    <property type="evidence" value="ECO:0007669"/>
    <property type="project" value="UniProtKB-KW"/>
</dbReference>
<keyword evidence="2" id="KW-0805">Transcription regulation</keyword>
<dbReference type="InterPro" id="IPR036388">
    <property type="entry name" value="WH-like_DNA-bd_sf"/>
</dbReference>
<reference evidence="7" key="2">
    <citation type="journal article" date="2021" name="PeerJ">
        <title>Extensive microbial diversity within the chicken gut microbiome revealed by metagenomics and culture.</title>
        <authorList>
            <person name="Gilroy R."/>
            <person name="Ravi A."/>
            <person name="Getino M."/>
            <person name="Pursley I."/>
            <person name="Horton D.L."/>
            <person name="Alikhan N.F."/>
            <person name="Baker D."/>
            <person name="Gharbi K."/>
            <person name="Hall N."/>
            <person name="Watson M."/>
            <person name="Adriaenssens E.M."/>
            <person name="Foster-Nyarko E."/>
            <person name="Jarju S."/>
            <person name="Secka A."/>
            <person name="Antonio M."/>
            <person name="Oren A."/>
            <person name="Chaudhuri R.R."/>
            <person name="La Ragione R."/>
            <person name="Hildebrand F."/>
            <person name="Pallen M.J."/>
        </authorList>
    </citation>
    <scope>NUCLEOTIDE SEQUENCE</scope>
    <source>
        <strain evidence="7">ChiW25-3613</strain>
    </source>
</reference>
<sequence>MKKDGKEGHAQKFNSLISKIAKGEKGAFEEFYGIFGKFIVLAAKTVTGEKEFLDEAVDDVLVKIWNAAPSMPHIKNPFGWLYTVAVNCAKDRRKSGRIYEDIGDIAVEDGGIAAVENSDSFTRLLSGLDDDERQIILMHICEDLSFKDIARALARPLSSVTSVYYRSLSKIRNCFK</sequence>
<evidence type="ECO:0000259" key="6">
    <source>
        <dbReference type="Pfam" id="PF08281"/>
    </source>
</evidence>
<protein>
    <submittedName>
        <fullName evidence="7">RNA polymerase sigma factor</fullName>
    </submittedName>
</protein>
<dbReference type="EMBL" id="DVHB01000065">
    <property type="protein sequence ID" value="HIR39482.1"/>
    <property type="molecule type" value="Genomic_DNA"/>
</dbReference>
<dbReference type="SUPFAM" id="SSF88659">
    <property type="entry name" value="Sigma3 and sigma4 domains of RNA polymerase sigma factors"/>
    <property type="match status" value="1"/>
</dbReference>
<dbReference type="Gene3D" id="1.10.10.10">
    <property type="entry name" value="Winged helix-like DNA-binding domain superfamily/Winged helix DNA-binding domain"/>
    <property type="match status" value="1"/>
</dbReference>
<evidence type="ECO:0000256" key="2">
    <source>
        <dbReference type="ARBA" id="ARBA00023015"/>
    </source>
</evidence>
<keyword evidence="3" id="KW-0731">Sigma factor</keyword>
<dbReference type="CDD" id="cd06171">
    <property type="entry name" value="Sigma70_r4"/>
    <property type="match status" value="1"/>
</dbReference>
<gene>
    <name evidence="7" type="ORF">IAB90_03775</name>
</gene>
<dbReference type="InterPro" id="IPR014284">
    <property type="entry name" value="RNA_pol_sigma-70_dom"/>
</dbReference>
<evidence type="ECO:0000256" key="3">
    <source>
        <dbReference type="ARBA" id="ARBA00023082"/>
    </source>
</evidence>
<dbReference type="InterPro" id="IPR013249">
    <property type="entry name" value="RNA_pol_sigma70_r4_t2"/>
</dbReference>
<dbReference type="InterPro" id="IPR013325">
    <property type="entry name" value="RNA_pol_sigma_r2"/>
</dbReference>
<dbReference type="Gene3D" id="1.10.1740.10">
    <property type="match status" value="1"/>
</dbReference>
<dbReference type="Pfam" id="PF08281">
    <property type="entry name" value="Sigma70_r4_2"/>
    <property type="match status" value="1"/>
</dbReference>
<evidence type="ECO:0000313" key="7">
    <source>
        <dbReference type="EMBL" id="HIR39482.1"/>
    </source>
</evidence>
<comment type="similarity">
    <text evidence="1">Belongs to the sigma-70 factor family. ECF subfamily.</text>
</comment>
<dbReference type="GO" id="GO:0016987">
    <property type="term" value="F:sigma factor activity"/>
    <property type="evidence" value="ECO:0007669"/>
    <property type="project" value="UniProtKB-KW"/>
</dbReference>
<dbReference type="GO" id="GO:0006352">
    <property type="term" value="P:DNA-templated transcription initiation"/>
    <property type="evidence" value="ECO:0007669"/>
    <property type="project" value="InterPro"/>
</dbReference>
<evidence type="ECO:0000256" key="5">
    <source>
        <dbReference type="ARBA" id="ARBA00023163"/>
    </source>
</evidence>
<dbReference type="PANTHER" id="PTHR43133">
    <property type="entry name" value="RNA POLYMERASE ECF-TYPE SIGMA FACTO"/>
    <property type="match status" value="1"/>
</dbReference>
<organism evidence="7 8">
    <name type="scientific">Candidatus Coproplasma stercoripullorum</name>
    <dbReference type="NCBI Taxonomy" id="2840751"/>
    <lineage>
        <taxon>Bacteria</taxon>
        <taxon>Bacillati</taxon>
        <taxon>Bacillota</taxon>
        <taxon>Clostridia</taxon>
        <taxon>Eubacteriales</taxon>
        <taxon>Candidatus Coproplasma</taxon>
    </lineage>
</organism>
<keyword evidence="4" id="KW-0238">DNA-binding</keyword>
<evidence type="ECO:0000313" key="8">
    <source>
        <dbReference type="Proteomes" id="UP000824179"/>
    </source>
</evidence>
<feature type="domain" description="RNA polymerase sigma factor 70 region 4 type 2" evidence="6">
    <location>
        <begin position="120"/>
        <end position="170"/>
    </location>
</feature>
<comment type="caution">
    <text evidence="7">The sequence shown here is derived from an EMBL/GenBank/DDBJ whole genome shotgun (WGS) entry which is preliminary data.</text>
</comment>
<dbReference type="NCBIfam" id="TIGR02937">
    <property type="entry name" value="sigma70-ECF"/>
    <property type="match status" value="1"/>
</dbReference>
<evidence type="ECO:0000256" key="1">
    <source>
        <dbReference type="ARBA" id="ARBA00010641"/>
    </source>
</evidence>
<name>A0A9D1DAT0_9FIRM</name>
<dbReference type="InterPro" id="IPR039425">
    <property type="entry name" value="RNA_pol_sigma-70-like"/>
</dbReference>
<accession>A0A9D1DAT0</accession>
<proteinExistence type="inferred from homology"/>
<dbReference type="Proteomes" id="UP000824179">
    <property type="component" value="Unassembled WGS sequence"/>
</dbReference>
<keyword evidence="5" id="KW-0804">Transcription</keyword>